<dbReference type="PANTHER" id="PTHR34772">
    <property type="entry name" value="RNA-BINDING PROTEIN HFQ"/>
    <property type="match status" value="1"/>
</dbReference>
<comment type="function">
    <text evidence="3">RNA chaperone that binds small regulatory RNA (sRNAs) and mRNAs to facilitate mRNA translational regulation in response to envelope stress, environmental stress and changes in metabolite concentrations. Also binds with high specificity to tRNAs.</text>
</comment>
<dbReference type="EMBL" id="JACXAH010000013">
    <property type="protein sequence ID" value="MBD1372666.1"/>
    <property type="molecule type" value="Genomic_DNA"/>
</dbReference>
<dbReference type="PANTHER" id="PTHR34772:SF1">
    <property type="entry name" value="RNA-BINDING PROTEIN HFQ"/>
    <property type="match status" value="1"/>
</dbReference>
<feature type="domain" description="Sm" evidence="4">
    <location>
        <begin position="8"/>
        <end position="68"/>
    </location>
</feature>
<dbReference type="HAMAP" id="MF_00436">
    <property type="entry name" value="Hfq"/>
    <property type="match status" value="1"/>
</dbReference>
<dbReference type="CDD" id="cd01716">
    <property type="entry name" value="Hfq"/>
    <property type="match status" value="1"/>
</dbReference>
<evidence type="ECO:0000256" key="2">
    <source>
        <dbReference type="ARBA" id="ARBA00023016"/>
    </source>
</evidence>
<keyword evidence="2 3" id="KW-0346">Stress response</keyword>
<accession>A0A926N9I5</accession>
<dbReference type="Pfam" id="PF17209">
    <property type="entry name" value="Hfq"/>
    <property type="match status" value="1"/>
</dbReference>
<comment type="caution">
    <text evidence="5">The sequence shown here is derived from an EMBL/GenBank/DDBJ whole genome shotgun (WGS) entry which is preliminary data.</text>
</comment>
<evidence type="ECO:0000256" key="3">
    <source>
        <dbReference type="HAMAP-Rule" id="MF_00436"/>
    </source>
</evidence>
<dbReference type="PROSITE" id="PS52002">
    <property type="entry name" value="SM"/>
    <property type="match status" value="1"/>
</dbReference>
<keyword evidence="1 3" id="KW-0694">RNA-binding</keyword>
<sequence length="74" mass="8497">MSKNNIQDAFLNQLRKNKIPCTLFLTNGFQYRGTVTGFDTYVVMLNAEGKQQMIFKHVISTIQPAQTVAWENQD</sequence>
<dbReference type="GO" id="GO:0005829">
    <property type="term" value="C:cytosol"/>
    <property type="evidence" value="ECO:0007669"/>
    <property type="project" value="TreeGrafter"/>
</dbReference>
<dbReference type="NCBIfam" id="NF001602">
    <property type="entry name" value="PRK00395.1"/>
    <property type="match status" value="1"/>
</dbReference>
<comment type="similarity">
    <text evidence="3">Belongs to the Hfq family.</text>
</comment>
<dbReference type="AlphaFoldDB" id="A0A926N9I5"/>
<dbReference type="SUPFAM" id="SSF50182">
    <property type="entry name" value="Sm-like ribonucleoproteins"/>
    <property type="match status" value="1"/>
</dbReference>
<dbReference type="Proteomes" id="UP000661691">
    <property type="component" value="Unassembled WGS sequence"/>
</dbReference>
<dbReference type="Gene3D" id="2.30.30.100">
    <property type="match status" value="1"/>
</dbReference>
<evidence type="ECO:0000313" key="6">
    <source>
        <dbReference type="Proteomes" id="UP000661691"/>
    </source>
</evidence>
<dbReference type="InterPro" id="IPR047575">
    <property type="entry name" value="Sm"/>
</dbReference>
<dbReference type="GO" id="GO:0045974">
    <property type="term" value="P:regulation of translation, ncRNA-mediated"/>
    <property type="evidence" value="ECO:0007669"/>
    <property type="project" value="TreeGrafter"/>
</dbReference>
<name>A0A926N9I5_9BACL</name>
<protein>
    <recommendedName>
        <fullName evidence="3">RNA-binding protein Hfq</fullName>
    </recommendedName>
</protein>
<proteinExistence type="inferred from homology"/>
<reference evidence="5" key="1">
    <citation type="submission" date="2020-09" db="EMBL/GenBank/DDBJ databases">
        <title>A novel bacterium of genus Hazenella, isolated from South China Sea.</title>
        <authorList>
            <person name="Huang H."/>
            <person name="Mo K."/>
            <person name="Hu Y."/>
        </authorList>
    </citation>
    <scope>NUCLEOTIDE SEQUENCE</scope>
    <source>
        <strain evidence="5">IB182357</strain>
    </source>
</reference>
<dbReference type="GO" id="GO:0006355">
    <property type="term" value="P:regulation of DNA-templated transcription"/>
    <property type="evidence" value="ECO:0007669"/>
    <property type="project" value="InterPro"/>
</dbReference>
<evidence type="ECO:0000259" key="4">
    <source>
        <dbReference type="PROSITE" id="PS52002"/>
    </source>
</evidence>
<dbReference type="NCBIfam" id="TIGR02383">
    <property type="entry name" value="Hfq"/>
    <property type="match status" value="1"/>
</dbReference>
<dbReference type="GO" id="GO:0003723">
    <property type="term" value="F:RNA binding"/>
    <property type="evidence" value="ECO:0007669"/>
    <property type="project" value="UniProtKB-UniRule"/>
</dbReference>
<comment type="subunit">
    <text evidence="3">Homohexamer.</text>
</comment>
<evidence type="ECO:0000313" key="5">
    <source>
        <dbReference type="EMBL" id="MBD1372666.1"/>
    </source>
</evidence>
<dbReference type="RefSeq" id="WP_191140375.1">
    <property type="nucleotide sequence ID" value="NZ_JACXAG020000005.1"/>
</dbReference>
<keyword evidence="6" id="KW-1185">Reference proteome</keyword>
<dbReference type="InterPro" id="IPR005001">
    <property type="entry name" value="Hfq"/>
</dbReference>
<gene>
    <name evidence="3 5" type="primary">hfq</name>
    <name evidence="5" type="ORF">IC620_09895</name>
</gene>
<organism evidence="5 6">
    <name type="scientific">Polycladospora coralii</name>
    <dbReference type="NCBI Taxonomy" id="2771432"/>
    <lineage>
        <taxon>Bacteria</taxon>
        <taxon>Bacillati</taxon>
        <taxon>Bacillota</taxon>
        <taxon>Bacilli</taxon>
        <taxon>Bacillales</taxon>
        <taxon>Thermoactinomycetaceae</taxon>
        <taxon>Polycladospora</taxon>
    </lineage>
</organism>
<dbReference type="GO" id="GO:0043487">
    <property type="term" value="P:regulation of RNA stability"/>
    <property type="evidence" value="ECO:0007669"/>
    <property type="project" value="TreeGrafter"/>
</dbReference>
<evidence type="ECO:0000256" key="1">
    <source>
        <dbReference type="ARBA" id="ARBA00022884"/>
    </source>
</evidence>
<dbReference type="InterPro" id="IPR010920">
    <property type="entry name" value="LSM_dom_sf"/>
</dbReference>